<dbReference type="AlphaFoldDB" id="A0A061BEF6"/>
<gene>
    <name evidence="2" type="ORF">RHTO0S_17e01200g</name>
</gene>
<dbReference type="PANTHER" id="PTHR21310">
    <property type="entry name" value="AMINOGLYCOSIDE PHOSPHOTRANSFERASE-RELATED-RELATED"/>
    <property type="match status" value="1"/>
</dbReference>
<organism evidence="2">
    <name type="scientific">Rhodotorula toruloides</name>
    <name type="common">Yeast</name>
    <name type="synonym">Rhodosporidium toruloides</name>
    <dbReference type="NCBI Taxonomy" id="5286"/>
    <lineage>
        <taxon>Eukaryota</taxon>
        <taxon>Fungi</taxon>
        <taxon>Dikarya</taxon>
        <taxon>Basidiomycota</taxon>
        <taxon>Pucciniomycotina</taxon>
        <taxon>Microbotryomycetes</taxon>
        <taxon>Sporidiobolales</taxon>
        <taxon>Sporidiobolaceae</taxon>
        <taxon>Rhodotorula</taxon>
    </lineage>
</organism>
<name>A0A061BEF6_RHOTO</name>
<dbReference type="InterPro" id="IPR011009">
    <property type="entry name" value="Kinase-like_dom_sf"/>
</dbReference>
<accession>A0A061BEF6</accession>
<dbReference type="InterPro" id="IPR002575">
    <property type="entry name" value="Aminoglycoside_PTrfase"/>
</dbReference>
<dbReference type="Pfam" id="PF01636">
    <property type="entry name" value="APH"/>
    <property type="match status" value="1"/>
</dbReference>
<sequence length="335" mass="36816">MQHKATKEHQPGTGSQLTRAQIVKTPSYLPLSSSTNPALPLMSSVPLPRPGDVRTGGYLIGTRRPVDCEAEGVFVKRIQWGGRDIIVKYGISVSSGEADVMRMIKANTSIPVPKVYGVVHEEATGETFIYMELVDGITLAEAWSNLSPLELAAIQRDFSAYVAELATLEPPHDVVLGACNNKLDTRVGESCHALLVRKPEPVMRTIEDFAGWIRSEMDRRRGALLRLPPSPANLDQLLTSSVVGFVHADLHGENILIKNGRIAAIIDWELTGWLPRIVEPLALVGYIKKRRYGCPPAMEGLLSTFDLEPETREGLLFVHMALNAGPDSAHWAESW</sequence>
<evidence type="ECO:0000313" key="2">
    <source>
        <dbReference type="EMBL" id="CDR48323.1"/>
    </source>
</evidence>
<protein>
    <submittedName>
        <fullName evidence="2">RHTO0S17e01200g1_1</fullName>
    </submittedName>
</protein>
<dbReference type="SUPFAM" id="SSF56112">
    <property type="entry name" value="Protein kinase-like (PK-like)"/>
    <property type="match status" value="1"/>
</dbReference>
<dbReference type="OrthoDB" id="8300194at2759"/>
<feature type="domain" description="Aminoglycoside phosphotransferase" evidence="1">
    <location>
        <begin position="97"/>
        <end position="278"/>
    </location>
</feature>
<dbReference type="EMBL" id="LK052952">
    <property type="protein sequence ID" value="CDR48323.1"/>
    <property type="molecule type" value="Genomic_DNA"/>
</dbReference>
<evidence type="ECO:0000259" key="1">
    <source>
        <dbReference type="Pfam" id="PF01636"/>
    </source>
</evidence>
<reference evidence="2" key="1">
    <citation type="journal article" date="2014" name="Genome Announc.">
        <title>Draft genome sequence of Rhodosporidium toruloides CECT1137, an oleaginous yeast of biotechnological interest.</title>
        <authorList>
            <person name="Morin N."/>
            <person name="Calcas X."/>
            <person name="Devillers H."/>
            <person name="Durrens P."/>
            <person name="Sherman D.J."/>
            <person name="Nicaud J.-M."/>
            <person name="Neuveglise C."/>
        </authorList>
    </citation>
    <scope>NUCLEOTIDE SEQUENCE</scope>
    <source>
        <strain evidence="2">CECT1137</strain>
    </source>
</reference>
<proteinExistence type="predicted"/>
<dbReference type="Gene3D" id="3.90.1200.10">
    <property type="match status" value="1"/>
</dbReference>
<dbReference type="CDD" id="cd05120">
    <property type="entry name" value="APH_ChoK_like"/>
    <property type="match status" value="1"/>
</dbReference>
<dbReference type="InterPro" id="IPR051678">
    <property type="entry name" value="AGP_Transferase"/>
</dbReference>
<dbReference type="PANTHER" id="PTHR21310:SF15">
    <property type="entry name" value="AMINOGLYCOSIDE PHOSPHOTRANSFERASE DOMAIN-CONTAINING PROTEIN"/>
    <property type="match status" value="1"/>
</dbReference>